<evidence type="ECO:0000256" key="3">
    <source>
        <dbReference type="SAM" id="MobiDB-lite"/>
    </source>
</evidence>
<feature type="non-terminal residue" evidence="4">
    <location>
        <position position="1"/>
    </location>
</feature>
<accession>A0A813E045</accession>
<evidence type="ECO:0000313" key="5">
    <source>
        <dbReference type="Proteomes" id="UP000654075"/>
    </source>
</evidence>
<dbReference type="PANTHER" id="PTHR24123">
    <property type="entry name" value="ANKYRIN REPEAT-CONTAINING"/>
    <property type="match status" value="1"/>
</dbReference>
<keyword evidence="2" id="KW-0040">ANK repeat</keyword>
<name>A0A813E045_POLGL</name>
<dbReference type="InterPro" id="IPR036770">
    <property type="entry name" value="Ankyrin_rpt-contain_sf"/>
</dbReference>
<dbReference type="Gene3D" id="1.25.40.20">
    <property type="entry name" value="Ankyrin repeat-containing domain"/>
    <property type="match status" value="2"/>
</dbReference>
<proteinExistence type="predicted"/>
<keyword evidence="5" id="KW-1185">Reference proteome</keyword>
<evidence type="ECO:0000313" key="4">
    <source>
        <dbReference type="EMBL" id="CAE8594354.1"/>
    </source>
</evidence>
<sequence length="379" mass="39198">MASTLDLCAKLHLAVRDASLEETVRLEVIRALLSQKADPNQHLPVTAAADTEGPAIAPEELVAVASVLTLALERGEPELCRLLLLHQADPGPAVPRARNLKRSSGSASPEQECAALVLAWASGDVPAVLTSLEDLAADAARAHDAGLLGLALASLDVAGGNAETCASRCTAGYRGGSLLHLCAREAGRAQLGASQRARLTARALMGWGAMPDEQNDDGETPLQLALRSIRTAASMQVGGSACSSSEPAKSLLEAGADAEQVCAGSEETLLMQAAREGDAAACQLLLEFAADPLRRSASGATAISLAGQPEVLLVLRTALTKDAIAELEEAPSFRARAAGAFSGRLQSRAALDSDDGDDSHEPPSAATRARRFSMSYVDQ</sequence>
<dbReference type="AlphaFoldDB" id="A0A813E045"/>
<reference evidence="4" key="1">
    <citation type="submission" date="2021-02" db="EMBL/GenBank/DDBJ databases">
        <authorList>
            <person name="Dougan E. K."/>
            <person name="Rhodes N."/>
            <person name="Thang M."/>
            <person name="Chan C."/>
        </authorList>
    </citation>
    <scope>NUCLEOTIDE SEQUENCE</scope>
</reference>
<gene>
    <name evidence="4" type="ORF">PGLA1383_LOCUS12910</name>
</gene>
<dbReference type="SUPFAM" id="SSF48403">
    <property type="entry name" value="Ankyrin repeat"/>
    <property type="match status" value="1"/>
</dbReference>
<dbReference type="Proteomes" id="UP000654075">
    <property type="component" value="Unassembled WGS sequence"/>
</dbReference>
<evidence type="ECO:0000256" key="1">
    <source>
        <dbReference type="ARBA" id="ARBA00022737"/>
    </source>
</evidence>
<dbReference type="EMBL" id="CAJNNV010006981">
    <property type="protein sequence ID" value="CAE8594354.1"/>
    <property type="molecule type" value="Genomic_DNA"/>
</dbReference>
<dbReference type="PANTHER" id="PTHR24123:SF33">
    <property type="entry name" value="PROTEIN HOS4"/>
    <property type="match status" value="1"/>
</dbReference>
<protein>
    <submittedName>
        <fullName evidence="4">Uncharacterized protein</fullName>
    </submittedName>
</protein>
<dbReference type="SMART" id="SM00248">
    <property type="entry name" value="ANK"/>
    <property type="match status" value="4"/>
</dbReference>
<comment type="caution">
    <text evidence="4">The sequence shown here is derived from an EMBL/GenBank/DDBJ whole genome shotgun (WGS) entry which is preliminary data.</text>
</comment>
<organism evidence="4 5">
    <name type="scientific">Polarella glacialis</name>
    <name type="common">Dinoflagellate</name>
    <dbReference type="NCBI Taxonomy" id="89957"/>
    <lineage>
        <taxon>Eukaryota</taxon>
        <taxon>Sar</taxon>
        <taxon>Alveolata</taxon>
        <taxon>Dinophyceae</taxon>
        <taxon>Suessiales</taxon>
        <taxon>Suessiaceae</taxon>
        <taxon>Polarella</taxon>
    </lineage>
</organism>
<feature type="region of interest" description="Disordered" evidence="3">
    <location>
        <begin position="347"/>
        <end position="379"/>
    </location>
</feature>
<evidence type="ECO:0000256" key="2">
    <source>
        <dbReference type="ARBA" id="ARBA00023043"/>
    </source>
</evidence>
<dbReference type="InterPro" id="IPR051165">
    <property type="entry name" value="Multifunctional_ANK_Repeat"/>
</dbReference>
<dbReference type="InterPro" id="IPR002110">
    <property type="entry name" value="Ankyrin_rpt"/>
</dbReference>
<keyword evidence="1" id="KW-0677">Repeat</keyword>